<evidence type="ECO:0000313" key="4">
    <source>
        <dbReference type="Proteomes" id="UP001465755"/>
    </source>
</evidence>
<evidence type="ECO:0000256" key="1">
    <source>
        <dbReference type="ARBA" id="ARBA00025788"/>
    </source>
</evidence>
<organism evidence="3 4">
    <name type="scientific">Symbiochloris irregularis</name>
    <dbReference type="NCBI Taxonomy" id="706552"/>
    <lineage>
        <taxon>Eukaryota</taxon>
        <taxon>Viridiplantae</taxon>
        <taxon>Chlorophyta</taxon>
        <taxon>core chlorophytes</taxon>
        <taxon>Trebouxiophyceae</taxon>
        <taxon>Trebouxiales</taxon>
        <taxon>Trebouxiaceae</taxon>
        <taxon>Symbiochloris</taxon>
    </lineage>
</organism>
<keyword evidence="4" id="KW-1185">Reference proteome</keyword>
<accession>A0AAW1NPK4</accession>
<evidence type="ECO:0000259" key="2">
    <source>
        <dbReference type="PROSITE" id="PS51532"/>
    </source>
</evidence>
<dbReference type="InterPro" id="IPR008979">
    <property type="entry name" value="Galactose-bd-like_sf"/>
</dbReference>
<dbReference type="InterPro" id="IPR037047">
    <property type="entry name" value="PITH_dom_sf"/>
</dbReference>
<dbReference type="Pfam" id="PF06201">
    <property type="entry name" value="PITH"/>
    <property type="match status" value="1"/>
</dbReference>
<dbReference type="EMBL" id="JALJOQ010000212">
    <property type="protein sequence ID" value="KAK9789218.1"/>
    <property type="molecule type" value="Genomic_DNA"/>
</dbReference>
<dbReference type="PANTHER" id="PTHR12175">
    <property type="entry name" value="AD039 HT014 THIOREDOXIN FAMILY TRP26"/>
    <property type="match status" value="1"/>
</dbReference>
<gene>
    <name evidence="3" type="ORF">WJX73_010513</name>
</gene>
<comment type="similarity">
    <text evidence="1">Belongs to the PITHD1 family.</text>
</comment>
<dbReference type="PANTHER" id="PTHR12175:SF5">
    <property type="entry name" value="OS03G0795500 PROTEIN"/>
    <property type="match status" value="1"/>
</dbReference>
<dbReference type="AlphaFoldDB" id="A0AAW1NPK4"/>
<dbReference type="GO" id="GO:0005737">
    <property type="term" value="C:cytoplasm"/>
    <property type="evidence" value="ECO:0007669"/>
    <property type="project" value="UniProtKB-ARBA"/>
</dbReference>
<protein>
    <recommendedName>
        <fullName evidence="2">PITH domain-containing protein</fullName>
    </recommendedName>
</protein>
<dbReference type="Proteomes" id="UP001465755">
    <property type="component" value="Unassembled WGS sequence"/>
</dbReference>
<dbReference type="SUPFAM" id="SSF49785">
    <property type="entry name" value="Galactose-binding domain-like"/>
    <property type="match status" value="1"/>
</dbReference>
<dbReference type="PROSITE" id="PS51532">
    <property type="entry name" value="PITH"/>
    <property type="match status" value="1"/>
</dbReference>
<proteinExistence type="inferred from homology"/>
<feature type="domain" description="PITH" evidence="2">
    <location>
        <begin position="1"/>
        <end position="171"/>
    </location>
</feature>
<dbReference type="InterPro" id="IPR045099">
    <property type="entry name" value="PITH1-like"/>
</dbReference>
<dbReference type="Gene3D" id="2.60.120.470">
    <property type="entry name" value="PITH domain"/>
    <property type="match status" value="1"/>
</dbReference>
<name>A0AAW1NPK4_9CHLO</name>
<evidence type="ECO:0000313" key="3">
    <source>
        <dbReference type="EMBL" id="KAK9789218.1"/>
    </source>
</evidence>
<dbReference type="InterPro" id="IPR010400">
    <property type="entry name" value="PITH_dom"/>
</dbReference>
<reference evidence="3 4" key="1">
    <citation type="journal article" date="2024" name="Nat. Commun.">
        <title>Phylogenomics reveals the evolutionary origins of lichenization in chlorophyte algae.</title>
        <authorList>
            <person name="Puginier C."/>
            <person name="Libourel C."/>
            <person name="Otte J."/>
            <person name="Skaloud P."/>
            <person name="Haon M."/>
            <person name="Grisel S."/>
            <person name="Petersen M."/>
            <person name="Berrin J.G."/>
            <person name="Delaux P.M."/>
            <person name="Dal Grande F."/>
            <person name="Keller J."/>
        </authorList>
    </citation>
    <scope>NUCLEOTIDE SEQUENCE [LARGE SCALE GENOMIC DNA]</scope>
    <source>
        <strain evidence="3 4">SAG 2036</strain>
    </source>
</reference>
<comment type="caution">
    <text evidence="3">The sequence shown here is derived from an EMBL/GenBank/DDBJ whole genome shotgun (WGS) entry which is preliminary data.</text>
</comment>
<sequence length="171" mass="19050">MAAQTDLLDLIDWSSVECLNQQPSHPVSNALKQGYREDDGLFLESDTDDQLLIHVAFAQAVKLQGIVIKSVDTEGRAPRRIKLFTNRASLGFSEAADFTAVQEFELSEDDVKEGKLQQLKYVKFQAVNVLSIFIESSQGDEETTRVHKIAIFGNSGEKMNVSEIKKQGEES</sequence>